<dbReference type="RefSeq" id="WP_138624212.1">
    <property type="nucleotide sequence ID" value="NZ_SZVP01000017.1"/>
</dbReference>
<reference evidence="1 2" key="1">
    <citation type="submission" date="2019-05" db="EMBL/GenBank/DDBJ databases">
        <title>Colwellia ponticola sp. nov., isolated from seawater.</title>
        <authorList>
            <person name="Yoon J.-H."/>
        </authorList>
    </citation>
    <scope>NUCLEOTIDE SEQUENCE [LARGE SCALE GENOMIC DNA]</scope>
    <source>
        <strain evidence="1 2">OISW-25</strain>
    </source>
</reference>
<dbReference type="AlphaFoldDB" id="A0A8H2PKS5"/>
<keyword evidence="2" id="KW-1185">Reference proteome</keyword>
<accession>A0A8H2PKS5</accession>
<dbReference type="EMBL" id="SZVP01000017">
    <property type="protein sequence ID" value="TMM42498.1"/>
    <property type="molecule type" value="Genomic_DNA"/>
</dbReference>
<evidence type="ECO:0000313" key="1">
    <source>
        <dbReference type="EMBL" id="TMM42498.1"/>
    </source>
</evidence>
<evidence type="ECO:0000313" key="2">
    <source>
        <dbReference type="Proteomes" id="UP000307702"/>
    </source>
</evidence>
<gene>
    <name evidence="1" type="ORF">FCS21_14220</name>
</gene>
<protein>
    <submittedName>
        <fullName evidence="1">9-hexadecenoic acid cis-trans isomerase</fullName>
    </submittedName>
</protein>
<sequence>MNSRLIIFILAVAFIIAIITSTQLLPQSQLASQVSTTTVISHQANHIVNSSPYYSRDVQPILEQRCVVCHACYDAPCQLKLGSFEGLSRGANKALVYDGERLLEAQLTRLFEDAHTTEQWRKKNFFPVISDTVSTDQNPLDDNVQNSLLAQMLLLKSANPLPKNTPLADELTMTLNQDYQCPTIAQFEDYKANTPLSGMPYGLPAIETSEQQLLLDWIAQGSAKPLRKPITKALQARINHWEDFLNEKSNKSQLMARYLFEHLFLAHLHFDESLTDNLAKNTLQSTSKNIDEQNSKQYFKLVRSATPPGQPVEGIFTRRPFDDPKVKRVYYRFQPVLTTIVHKSHMPIKLDQARMARWTSWFLTPDYQVKHLPSYLPEEASNPFITFAQIPVKSRYRYMLDEAQNTIMQFIKGPVCRGQMALNVINDHFWVMFASPDLAFAENNDKFMQQARQKIALPAEAQSNALPTSWLTYAAMEKKYLKAKSIFIEKEIKNKIPVTLDLLWDGDGVNDNATLTIFRHNDAASVVKGLVGNAPQTAWVLTYPLFERIHYLLVAGYDVYGNLGHQLNSRLYMDFLRMEGEFNFLNFIPLTHREQVRKNWYRGSVSKVEKYVYDANKTSVASAIDYQTDEPLPELYRNIKEKFATIASQEHIVIANTHDQATLKALQKINAIVGANASFIPDSSIVRITDTVGETTVFYTLLRNNAYRNISHLFAEEDRRLPAEDTVTIAPGLMTSHPNAFFTLTNLELDDFANALANINSEQDYKTLRDKYGVYRSAENFWSYADAMHRYFEQQNPIGFGLLDFNRLENR</sequence>
<keyword evidence="1" id="KW-0413">Isomerase</keyword>
<comment type="caution">
    <text evidence="1">The sequence shown here is derived from an EMBL/GenBank/DDBJ whole genome shotgun (WGS) entry which is preliminary data.</text>
</comment>
<dbReference type="Pfam" id="PF06934">
    <property type="entry name" value="CTI"/>
    <property type="match status" value="1"/>
</dbReference>
<name>A0A8H2PKS5_9GAMM</name>
<dbReference type="InterPro" id="IPR010706">
    <property type="entry name" value="Fatty_acid_cis-trans_isomerase"/>
</dbReference>
<dbReference type="OrthoDB" id="9809746at2"/>
<organism evidence="1 2">
    <name type="scientific">Colwellia ponticola</name>
    <dbReference type="NCBI Taxonomy" id="2304625"/>
    <lineage>
        <taxon>Bacteria</taxon>
        <taxon>Pseudomonadati</taxon>
        <taxon>Pseudomonadota</taxon>
        <taxon>Gammaproteobacteria</taxon>
        <taxon>Alteromonadales</taxon>
        <taxon>Colwelliaceae</taxon>
        <taxon>Colwellia</taxon>
    </lineage>
</organism>
<proteinExistence type="predicted"/>
<dbReference type="GO" id="GO:0016853">
    <property type="term" value="F:isomerase activity"/>
    <property type="evidence" value="ECO:0007669"/>
    <property type="project" value="UniProtKB-KW"/>
</dbReference>
<dbReference type="Proteomes" id="UP000307702">
    <property type="component" value="Unassembled WGS sequence"/>
</dbReference>